<reference evidence="1" key="2">
    <citation type="submission" date="2022-12" db="EMBL/GenBank/DDBJ databases">
        <authorList>
            <person name="Dechsakulwatana C."/>
            <person name="Rungsihiranrut A."/>
            <person name="Muangchinda C."/>
            <person name="Ningthoujam R."/>
            <person name="Klankeo P."/>
            <person name="Pinyakong O."/>
        </authorList>
    </citation>
    <scope>NUCLEOTIDE SEQUENCE</scope>
    <source>
        <strain evidence="1">TL01-2</strain>
    </source>
</reference>
<reference evidence="1" key="1">
    <citation type="journal article" date="2022" name="J Environ Chem Eng">
        <title>Biodegradation of petroleum oil using a constructed nonpathogenic and heavy metal-tolerant bacterial consortium isolated from marine sponges.</title>
        <authorList>
            <person name="Dechsakulwatana C."/>
            <person name="Rungsihiranrut A."/>
            <person name="Muangchinda C."/>
            <person name="Ningthoujam R."/>
            <person name="Klankeo P."/>
            <person name="Pinyakong O."/>
        </authorList>
    </citation>
    <scope>NUCLEOTIDE SEQUENCE</scope>
    <source>
        <strain evidence="1">TL01-2</strain>
    </source>
</reference>
<evidence type="ECO:0000313" key="2">
    <source>
        <dbReference type="Proteomes" id="UP001269400"/>
    </source>
</evidence>
<gene>
    <name evidence="1" type="ORF">O0Q50_21790</name>
</gene>
<dbReference type="EMBL" id="JAPTGD010000002">
    <property type="protein sequence ID" value="MDU9693814.1"/>
    <property type="molecule type" value="Genomic_DNA"/>
</dbReference>
<name>A0AAX6NE95_PRIAR</name>
<evidence type="ECO:0000313" key="1">
    <source>
        <dbReference type="EMBL" id="MDU9693814.1"/>
    </source>
</evidence>
<dbReference type="RefSeq" id="WP_316911033.1">
    <property type="nucleotide sequence ID" value="NZ_JAPTGD010000002.1"/>
</dbReference>
<dbReference type="Proteomes" id="UP001269400">
    <property type="component" value="Unassembled WGS sequence"/>
</dbReference>
<proteinExistence type="predicted"/>
<accession>A0AAX6NE95</accession>
<organism evidence="1 2">
    <name type="scientific">Priestia aryabhattai</name>
    <name type="common">Bacillus aryabhattai</name>
    <dbReference type="NCBI Taxonomy" id="412384"/>
    <lineage>
        <taxon>Bacteria</taxon>
        <taxon>Bacillati</taxon>
        <taxon>Bacillota</taxon>
        <taxon>Bacilli</taxon>
        <taxon>Bacillales</taxon>
        <taxon>Bacillaceae</taxon>
        <taxon>Priestia</taxon>
    </lineage>
</organism>
<sequence length="55" mass="6368">MVSRNDIVLYNQKEFVVLWVYSNGNLEIRDTQNNRDIVVVDINDVHANTTKGPSY</sequence>
<protein>
    <submittedName>
        <fullName evidence="1">Uncharacterized protein</fullName>
    </submittedName>
</protein>
<comment type="caution">
    <text evidence="1">The sequence shown here is derived from an EMBL/GenBank/DDBJ whole genome shotgun (WGS) entry which is preliminary data.</text>
</comment>
<dbReference type="AlphaFoldDB" id="A0AAX6NE95"/>